<name>A6I5H4_RAT</name>
<protein>
    <submittedName>
        <fullName evidence="1">RCG44534</fullName>
    </submittedName>
</protein>
<reference evidence="2" key="1">
    <citation type="submission" date="2005-09" db="EMBL/GenBank/DDBJ databases">
        <authorList>
            <person name="Mural R.J."/>
            <person name="Li P.W."/>
            <person name="Adams M.D."/>
            <person name="Amanatides P.G."/>
            <person name="Baden-Tillson H."/>
            <person name="Barnstead M."/>
            <person name="Chin S.H."/>
            <person name="Dew I."/>
            <person name="Evans C.A."/>
            <person name="Ferriera S."/>
            <person name="Flanigan M."/>
            <person name="Fosler C."/>
            <person name="Glodek A."/>
            <person name="Gu Z."/>
            <person name="Holt R.A."/>
            <person name="Jennings D."/>
            <person name="Kraft C.L."/>
            <person name="Lu F."/>
            <person name="Nguyen T."/>
            <person name="Nusskern D.R."/>
            <person name="Pfannkoch C.M."/>
            <person name="Sitter C."/>
            <person name="Sutton G.G."/>
            <person name="Venter J.C."/>
            <person name="Wang Z."/>
            <person name="Woodage T."/>
            <person name="Zheng X.H."/>
            <person name="Zhong F."/>
        </authorList>
    </citation>
    <scope>NUCLEOTIDE SEQUENCE [LARGE SCALE GENOMIC DNA]</scope>
    <source>
        <strain>BN</strain>
        <strain evidence="2">Sprague-Dawley</strain>
    </source>
</reference>
<gene>
    <name evidence="1" type="ORF">rCG_44534</name>
</gene>
<dbReference type="EMBL" id="CH473955">
    <property type="protein sequence ID" value="EDM10282.1"/>
    <property type="molecule type" value="Genomic_DNA"/>
</dbReference>
<dbReference type="AlphaFoldDB" id="A6I5H4"/>
<proteinExistence type="predicted"/>
<dbReference type="Proteomes" id="UP000234681">
    <property type="component" value="Chromosome 2"/>
</dbReference>
<accession>A6I5H4</accession>
<organism evidence="1 2">
    <name type="scientific">Rattus norvegicus</name>
    <name type="common">Rat</name>
    <dbReference type="NCBI Taxonomy" id="10116"/>
    <lineage>
        <taxon>Eukaryota</taxon>
        <taxon>Metazoa</taxon>
        <taxon>Chordata</taxon>
        <taxon>Craniata</taxon>
        <taxon>Vertebrata</taxon>
        <taxon>Euteleostomi</taxon>
        <taxon>Mammalia</taxon>
        <taxon>Eutheria</taxon>
        <taxon>Euarchontoglires</taxon>
        <taxon>Glires</taxon>
        <taxon>Rodentia</taxon>
        <taxon>Myomorpha</taxon>
        <taxon>Muroidea</taxon>
        <taxon>Muridae</taxon>
        <taxon>Murinae</taxon>
        <taxon>Rattus</taxon>
    </lineage>
</organism>
<evidence type="ECO:0000313" key="2">
    <source>
        <dbReference type="Proteomes" id="UP000234681"/>
    </source>
</evidence>
<sequence length="37" mass="4057">MNPLEERNESKPRGVAKIPGCLSPCALTFITEEALLK</sequence>
<evidence type="ECO:0000313" key="1">
    <source>
        <dbReference type="EMBL" id="EDM10282.1"/>
    </source>
</evidence>